<dbReference type="EMBL" id="PYNF01000003">
    <property type="protein sequence ID" value="PSV00421.1"/>
    <property type="molecule type" value="Genomic_DNA"/>
</dbReference>
<proteinExistence type="predicted"/>
<sequence length="105" mass="11511">MIDKLIPTNTNTFLDMVKQFSKDGNALGESIKDLKKRIRDHDFHLAALYIPRVQGFLSSTVGAIYAPAGGGMAACKEIAKDGLVNGCEAFAIRLDGTVVRFHWRS</sequence>
<organism evidence="1 2">
    <name type="scientific">Photobacterium kishitanii</name>
    <dbReference type="NCBI Taxonomy" id="318456"/>
    <lineage>
        <taxon>Bacteria</taxon>
        <taxon>Pseudomonadati</taxon>
        <taxon>Pseudomonadota</taxon>
        <taxon>Gammaproteobacteria</taxon>
        <taxon>Vibrionales</taxon>
        <taxon>Vibrionaceae</taxon>
        <taxon>Photobacterium</taxon>
    </lineage>
</organism>
<protein>
    <submittedName>
        <fullName evidence="1">Uncharacterized protein</fullName>
    </submittedName>
</protein>
<comment type="caution">
    <text evidence="1">The sequence shown here is derived from an EMBL/GenBank/DDBJ whole genome shotgun (WGS) entry which is preliminary data.</text>
</comment>
<dbReference type="Proteomes" id="UP000241426">
    <property type="component" value="Unassembled WGS sequence"/>
</dbReference>
<dbReference type="RefSeq" id="WP_146147057.1">
    <property type="nucleotide sequence ID" value="NZ_PYNF01000003.1"/>
</dbReference>
<gene>
    <name evidence="1" type="ORF">C9J27_04635</name>
</gene>
<accession>A0A2T3KL55</accession>
<evidence type="ECO:0000313" key="2">
    <source>
        <dbReference type="Proteomes" id="UP000241426"/>
    </source>
</evidence>
<reference evidence="1 2" key="1">
    <citation type="submission" date="2018-01" db="EMBL/GenBank/DDBJ databases">
        <title>Whole genome sequencing of Histamine producing bacteria.</title>
        <authorList>
            <person name="Butler K."/>
        </authorList>
    </citation>
    <scope>NUCLEOTIDE SEQUENCE [LARGE SCALE GENOMIC DNA]</scope>
    <source>
        <strain evidence="1 2">FS-7.2</strain>
    </source>
</reference>
<name>A0A2T3KL55_9GAMM</name>
<evidence type="ECO:0000313" key="1">
    <source>
        <dbReference type="EMBL" id="PSV00421.1"/>
    </source>
</evidence>
<dbReference type="AlphaFoldDB" id="A0A2T3KL55"/>